<dbReference type="Proteomes" id="UP000762676">
    <property type="component" value="Unassembled WGS sequence"/>
</dbReference>
<organism evidence="1 2">
    <name type="scientific">Elysia marginata</name>
    <dbReference type="NCBI Taxonomy" id="1093978"/>
    <lineage>
        <taxon>Eukaryota</taxon>
        <taxon>Metazoa</taxon>
        <taxon>Spiralia</taxon>
        <taxon>Lophotrochozoa</taxon>
        <taxon>Mollusca</taxon>
        <taxon>Gastropoda</taxon>
        <taxon>Heterobranchia</taxon>
        <taxon>Euthyneura</taxon>
        <taxon>Panpulmonata</taxon>
        <taxon>Sacoglossa</taxon>
        <taxon>Placobranchoidea</taxon>
        <taxon>Plakobranchidae</taxon>
        <taxon>Elysia</taxon>
    </lineage>
</organism>
<reference evidence="1 2" key="1">
    <citation type="journal article" date="2021" name="Elife">
        <title>Chloroplast acquisition without the gene transfer in kleptoplastic sea slugs, Plakobranchus ocellatus.</title>
        <authorList>
            <person name="Maeda T."/>
            <person name="Takahashi S."/>
            <person name="Yoshida T."/>
            <person name="Shimamura S."/>
            <person name="Takaki Y."/>
            <person name="Nagai Y."/>
            <person name="Toyoda A."/>
            <person name="Suzuki Y."/>
            <person name="Arimoto A."/>
            <person name="Ishii H."/>
            <person name="Satoh N."/>
            <person name="Nishiyama T."/>
            <person name="Hasebe M."/>
            <person name="Maruyama T."/>
            <person name="Minagawa J."/>
            <person name="Obokata J."/>
            <person name="Shigenobu S."/>
        </authorList>
    </citation>
    <scope>NUCLEOTIDE SEQUENCE [LARGE SCALE GENOMIC DNA]</scope>
</reference>
<evidence type="ECO:0000313" key="2">
    <source>
        <dbReference type="Proteomes" id="UP000762676"/>
    </source>
</evidence>
<evidence type="ECO:0000313" key="1">
    <source>
        <dbReference type="EMBL" id="GFR82456.1"/>
    </source>
</evidence>
<accession>A0AAV4GBF4</accession>
<name>A0AAV4GBF4_9GAST</name>
<sequence length="115" mass="13228">METYSADEMKYFARHRAWRVRVRPEPLAHAAVTVLVLVLKTPLCRAPAAPSCPSTSTVQVKVRLPGPVGQQRKEENRRRNCVLRRDISRYVITGSIYDRRIDSTDDDFQRKGENC</sequence>
<dbReference type="AlphaFoldDB" id="A0AAV4GBF4"/>
<protein>
    <submittedName>
        <fullName evidence="1">Uncharacterized protein</fullName>
    </submittedName>
</protein>
<gene>
    <name evidence="1" type="ORF">ElyMa_004098000</name>
</gene>
<keyword evidence="2" id="KW-1185">Reference proteome</keyword>
<dbReference type="EMBL" id="BMAT01008337">
    <property type="protein sequence ID" value="GFR82456.1"/>
    <property type="molecule type" value="Genomic_DNA"/>
</dbReference>
<proteinExistence type="predicted"/>
<comment type="caution">
    <text evidence="1">The sequence shown here is derived from an EMBL/GenBank/DDBJ whole genome shotgun (WGS) entry which is preliminary data.</text>
</comment>